<dbReference type="AlphaFoldDB" id="A0A0C1V5Y1"/>
<comment type="caution">
    <text evidence="1">The sequence shown here is derived from an EMBL/GenBank/DDBJ whole genome shotgun (WGS) entry which is preliminary data.</text>
</comment>
<name>A0A0C1V5Y1_9CYAN</name>
<gene>
    <name evidence="1" type="ORF">QQ91_010680</name>
</gene>
<dbReference type="EMBL" id="JTHE02000003">
    <property type="protein sequence ID" value="NEV67582.1"/>
    <property type="molecule type" value="Genomic_DNA"/>
</dbReference>
<protein>
    <submittedName>
        <fullName evidence="1">Uncharacterized protein</fullName>
    </submittedName>
</protein>
<proteinExistence type="predicted"/>
<accession>A0A0C1V5Y1</accession>
<reference evidence="1" key="1">
    <citation type="submission" date="2014-11" db="EMBL/GenBank/DDBJ databases">
        <authorList>
            <person name="Malar M.C."/>
            <person name="Sen D."/>
            <person name="Tripathy S."/>
        </authorList>
    </citation>
    <scope>NUCLEOTIDE SEQUENCE</scope>
    <source>
        <strain evidence="1">BDU141951</strain>
    </source>
</reference>
<reference evidence="1" key="3">
    <citation type="submission" date="2020-02" db="EMBL/GenBank/DDBJ databases">
        <authorList>
            <person name="Sarangi A.N."/>
            <person name="Ghosh S."/>
            <person name="Mukherjee M."/>
            <person name="Tripathy S."/>
        </authorList>
    </citation>
    <scope>NUCLEOTIDE SEQUENCE</scope>
    <source>
        <strain evidence="1">BDU141951</strain>
    </source>
</reference>
<organism evidence="1">
    <name type="scientific">Lyngbya confervoides BDU141951</name>
    <dbReference type="NCBI Taxonomy" id="1574623"/>
    <lineage>
        <taxon>Bacteria</taxon>
        <taxon>Bacillati</taxon>
        <taxon>Cyanobacteriota</taxon>
        <taxon>Cyanophyceae</taxon>
        <taxon>Oscillatoriophycideae</taxon>
        <taxon>Oscillatoriales</taxon>
        <taxon>Microcoleaceae</taxon>
        <taxon>Lyngbya</taxon>
    </lineage>
</organism>
<evidence type="ECO:0000313" key="1">
    <source>
        <dbReference type="EMBL" id="NEV67582.1"/>
    </source>
</evidence>
<sequence length="163" mass="18198">MDPSTQRPLSLDSAFPCPICRQGTIEAIILTDAFACEFCRHILAANLAQQQVQVVDSSQPLTWGWNGQRWQVMRGDKAQELSMLICILAVVLIVIPASLVWLSGVLFPPLTPTTGLPFSTLWAIITLTAHLTFVLWLVGEYYQIPLYIAAKIRIARSRYSSRP</sequence>
<reference evidence="1" key="2">
    <citation type="journal article" date="2015" name="Genome Announc.">
        <title>Draft Genome Sequence of Filamentous Marine Cyanobacterium Lyngbya confervoides Strain BDU141951.</title>
        <authorList>
            <person name="Chandrababunaidu M.M."/>
            <person name="Sen D."/>
            <person name="Tripathy S."/>
        </authorList>
    </citation>
    <scope>NUCLEOTIDE SEQUENCE</scope>
    <source>
        <strain evidence="1">BDU141951</strain>
    </source>
</reference>